<sequence>MGGTRPPFMYQAVKNDDRFPAVPFDPKAVTRASYERPKPKPKPNGPLVSFDRHPDAHMVPSGRSRFRPMSWRTKSWIKRMRVVQLCLRVLEAVAAVGLVVVMSLAGLIGWIMGVTLGVVILHCLYSIYHHARPAGSRTPGSSAAYHVFSGISDLCALPLYAYGAITTRNKSEEWETTDLAKTNVMKFMVPSVYYGLIAAGGLHLLSLAISLWLGVMFRRISMMPPDMNPLEANLTSRAHKRNKSSVATTSTYSDEKPESQLYDEHSRPPSIPFMHTRQGSEASFDSHDSRLNLPSRQYQITPSNRSSTSSHNLKRMSAPPAASRGSYTDIPLGETGASHSRPISMYSAGEGRPSSGSVASSRPEPVAATQTAQPRSAKFTETWYASESLINRTQQRNRASNMTNPSPTKRGSNYESLRQTLDASDSEDENTNTYHYSYNQPASPGLGTDNGESAHHLPNPLRSHPTSTTTITTTTKQPPSQAPTTPRRPRTPFSRLRASVLSEISLNDRRVSGSQDITDARQHPRNRTSSIQPDADFSLRDYSKPYGELKAATPPIIVGGGARQVSTGNDYDLGSSAAAAAGGLGRRHVSGKVAEEGLADGGRGWGRSRYSVFE</sequence>
<evidence type="ECO:0000313" key="3">
    <source>
        <dbReference type="EMBL" id="SPQ20055.1"/>
    </source>
</evidence>
<feature type="transmembrane region" description="Helical" evidence="2">
    <location>
        <begin position="107"/>
        <end position="131"/>
    </location>
</feature>
<name>A0A446BC44_9PEZI</name>
<feature type="transmembrane region" description="Helical" evidence="2">
    <location>
        <begin position="192"/>
        <end position="217"/>
    </location>
</feature>
<evidence type="ECO:0000256" key="1">
    <source>
        <dbReference type="SAM" id="MobiDB-lite"/>
    </source>
</evidence>
<feature type="region of interest" description="Disordered" evidence="1">
    <location>
        <begin position="234"/>
        <end position="539"/>
    </location>
</feature>
<keyword evidence="2" id="KW-0472">Membrane</keyword>
<reference evidence="3 4" key="1">
    <citation type="submission" date="2018-04" db="EMBL/GenBank/DDBJ databases">
        <authorList>
            <person name="Huttner S."/>
            <person name="Dainat J."/>
        </authorList>
    </citation>
    <scope>NUCLEOTIDE SEQUENCE [LARGE SCALE GENOMIC DNA]</scope>
</reference>
<keyword evidence="2" id="KW-0812">Transmembrane</keyword>
<dbReference type="EMBL" id="OUUZ01000003">
    <property type="protein sequence ID" value="SPQ20055.1"/>
    <property type="molecule type" value="Genomic_DNA"/>
</dbReference>
<feature type="region of interest" description="Disordered" evidence="1">
    <location>
        <begin position="30"/>
        <end position="53"/>
    </location>
</feature>
<dbReference type="AlphaFoldDB" id="A0A446BC44"/>
<evidence type="ECO:0000256" key="2">
    <source>
        <dbReference type="SAM" id="Phobius"/>
    </source>
</evidence>
<feature type="compositionally biased region" description="Polar residues" evidence="1">
    <location>
        <begin position="431"/>
        <end position="442"/>
    </location>
</feature>
<feature type="compositionally biased region" description="Basic and acidic residues" evidence="1">
    <location>
        <begin position="253"/>
        <end position="267"/>
    </location>
</feature>
<feature type="compositionally biased region" description="Low complexity" evidence="1">
    <location>
        <begin position="466"/>
        <end position="475"/>
    </location>
</feature>
<gene>
    <name evidence="3" type="ORF">TT172_LOCUS2474</name>
</gene>
<accession>A0A446BC44</accession>
<dbReference type="Proteomes" id="UP000289323">
    <property type="component" value="Unassembled WGS sequence"/>
</dbReference>
<feature type="transmembrane region" description="Helical" evidence="2">
    <location>
        <begin position="82"/>
        <end position="101"/>
    </location>
</feature>
<evidence type="ECO:0000313" key="4">
    <source>
        <dbReference type="Proteomes" id="UP000289323"/>
    </source>
</evidence>
<organism evidence="3 4">
    <name type="scientific">Thermothielavioides terrestris</name>
    <dbReference type="NCBI Taxonomy" id="2587410"/>
    <lineage>
        <taxon>Eukaryota</taxon>
        <taxon>Fungi</taxon>
        <taxon>Dikarya</taxon>
        <taxon>Ascomycota</taxon>
        <taxon>Pezizomycotina</taxon>
        <taxon>Sordariomycetes</taxon>
        <taxon>Sordariomycetidae</taxon>
        <taxon>Sordariales</taxon>
        <taxon>Chaetomiaceae</taxon>
        <taxon>Thermothielavioides</taxon>
    </lineage>
</organism>
<feature type="compositionally biased region" description="Polar residues" evidence="1">
    <location>
        <begin position="383"/>
        <end position="423"/>
    </location>
</feature>
<proteinExistence type="predicted"/>
<feature type="compositionally biased region" description="Polar residues" evidence="1">
    <location>
        <begin position="292"/>
        <end position="311"/>
    </location>
</feature>
<protein>
    <submittedName>
        <fullName evidence="3">Da9ba46c-f4fe-4e62-a669-c971ea3e6271</fullName>
    </submittedName>
</protein>
<keyword evidence="2" id="KW-1133">Transmembrane helix</keyword>